<keyword evidence="2" id="KW-0902">Two-component regulatory system</keyword>
<dbReference type="EMBL" id="CAQK01000537">
    <property type="protein sequence ID" value="CCQ51833.1"/>
    <property type="molecule type" value="Genomic_DNA"/>
</dbReference>
<dbReference type="Pfam" id="PF00072">
    <property type="entry name" value="Response_reg"/>
    <property type="match status" value="1"/>
</dbReference>
<comment type="caution">
    <text evidence="5">The sequence shown here is derived from an EMBL/GenBank/DDBJ whole genome shotgun (WGS) entry which is preliminary data.</text>
</comment>
<name>T2IFL7_CROWT</name>
<evidence type="ECO:0000256" key="3">
    <source>
        <dbReference type="PROSITE-ProRule" id="PRU00169"/>
    </source>
</evidence>
<dbReference type="SMART" id="SM00448">
    <property type="entry name" value="REC"/>
    <property type="match status" value="1"/>
</dbReference>
<proteinExistence type="evidence at transcript level"/>
<evidence type="ECO:0000313" key="5">
    <source>
        <dbReference type="EMBL" id="CCQ51833.1"/>
    </source>
</evidence>
<gene>
    <name evidence="5" type="ORF">CWATWH8502_3560</name>
</gene>
<dbReference type="PROSITE" id="PS50110">
    <property type="entry name" value="RESPONSE_REGULATORY"/>
    <property type="match status" value="1"/>
</dbReference>
<accession>T2IFL7</accession>
<dbReference type="InterPro" id="IPR001789">
    <property type="entry name" value="Sig_transdc_resp-reg_receiver"/>
</dbReference>
<dbReference type="InterPro" id="IPR050595">
    <property type="entry name" value="Bact_response_regulator"/>
</dbReference>
<dbReference type="PANTHER" id="PTHR44591:SF23">
    <property type="entry name" value="CHEY SUBFAMILY"/>
    <property type="match status" value="1"/>
</dbReference>
<reference evidence="5 6" key="2">
    <citation type="submission" date="2013-09" db="EMBL/GenBank/DDBJ databases">
        <title>Whole genome comparison of six Crocosphaera watsonii strains with differing phenotypes.</title>
        <authorList>
            <person name="Bench S.R."/>
            <person name="Heller P."/>
            <person name="Frank I."/>
            <person name="Arciniega M."/>
            <person name="Shilova I.N."/>
            <person name="Zehr J.P."/>
        </authorList>
    </citation>
    <scope>NUCLEOTIDE SEQUENCE [LARGE SCALE GENOMIC DNA]</scope>
    <source>
        <strain evidence="5 6">WH 8502</strain>
    </source>
</reference>
<reference evidence="5 6" key="1">
    <citation type="submission" date="2013-01" db="EMBL/GenBank/DDBJ databases">
        <authorList>
            <person name="Bench S."/>
        </authorList>
    </citation>
    <scope>NUCLEOTIDE SEQUENCE [LARGE SCALE GENOMIC DNA]</scope>
    <source>
        <strain evidence="5 6">WH 8502</strain>
    </source>
</reference>
<dbReference type="InterPro" id="IPR024186">
    <property type="entry name" value="Sig_transdc_resp-reg_PatA"/>
</dbReference>
<evidence type="ECO:0000256" key="1">
    <source>
        <dbReference type="ARBA" id="ARBA00022553"/>
    </source>
</evidence>
<dbReference type="GO" id="GO:0000160">
    <property type="term" value="P:phosphorelay signal transduction system"/>
    <property type="evidence" value="ECO:0007669"/>
    <property type="project" value="UniProtKB-KW"/>
</dbReference>
<feature type="domain" description="Response regulatory" evidence="4">
    <location>
        <begin position="290"/>
        <end position="406"/>
    </location>
</feature>
<protein>
    <recommendedName>
        <fullName evidence="2">Protein PatA</fullName>
    </recommendedName>
</protein>
<comment type="function">
    <text evidence="2">Controls heterocyst pattern formation.</text>
</comment>
<comment type="subcellular location">
    <subcellularLocation>
        <location evidence="2">Cell septum</location>
    </subcellularLocation>
</comment>
<dbReference type="InterPro" id="IPR011006">
    <property type="entry name" value="CheY-like_superfamily"/>
</dbReference>
<evidence type="ECO:0000256" key="2">
    <source>
        <dbReference type="PIRNR" id="PIRNR005897"/>
    </source>
</evidence>
<dbReference type="Gene3D" id="3.40.50.2300">
    <property type="match status" value="1"/>
</dbReference>
<dbReference type="PANTHER" id="PTHR44591">
    <property type="entry name" value="STRESS RESPONSE REGULATOR PROTEIN 1"/>
    <property type="match status" value="1"/>
</dbReference>
<evidence type="ECO:0000259" key="4">
    <source>
        <dbReference type="PROSITE" id="PS50110"/>
    </source>
</evidence>
<feature type="modified residue" description="4-aspartylphosphate" evidence="3">
    <location>
        <position position="339"/>
    </location>
</feature>
<keyword evidence="1 3" id="KW-0597">Phosphoprotein</keyword>
<dbReference type="SUPFAM" id="SSF52172">
    <property type="entry name" value="CheY-like"/>
    <property type="match status" value="1"/>
</dbReference>
<organism evidence="5 6">
    <name type="scientific">Crocosphaera watsonii WH 8502</name>
    <dbReference type="NCBI Taxonomy" id="423474"/>
    <lineage>
        <taxon>Bacteria</taxon>
        <taxon>Bacillati</taxon>
        <taxon>Cyanobacteriota</taxon>
        <taxon>Cyanophyceae</taxon>
        <taxon>Oscillatoriophycideae</taxon>
        <taxon>Chroococcales</taxon>
        <taxon>Aphanothecaceae</taxon>
        <taxon>Crocosphaera</taxon>
    </lineage>
</organism>
<dbReference type="GO" id="GO:0043158">
    <property type="term" value="P:heterocyst development"/>
    <property type="evidence" value="ECO:0007669"/>
    <property type="project" value="UniProtKB-KW"/>
</dbReference>
<keyword evidence="2" id="KW-0364">Heterocyst</keyword>
<dbReference type="AlphaFoldDB" id="T2IFL7"/>
<sequence length="415" mass="46807">MGILRLHTKLNQRSIMLEVEKTVKQTNVGLKELLIQLQELTTTKFSGSLQITIGNCPNWVLWLRLGRLSWSDGGVNSQERWQRHLASFVPELQGSQLHEITSIDNQYDRCHILVQLLDQGLLQRQQLTESMLSVTQEIFFDLIQSNHINRNCLSYEIIPDDSSNKHTSLLPMIEVMPNLKQSLKTWQKWQNQNLAGYSPNLFLLIKQPELISQENLSESQLSIISLIDGSQNVRILALKTGLDIVSVMLCLLPLTKLKAISFSKIPFSKIPIHQNSDISHLGVADNQKTLIACVDDSLGVCRALEKIISEQGFGFVGIQEPLKAIPSFLKTKPDLIFLDLVMPITNGYELCTQLRKTPSLKNVPVVILTGKDGLVDRMRAKMVGSNDFLSKPIKMPELLKVLNKHLTQSTQKEST</sequence>
<evidence type="ECO:0000313" key="6">
    <source>
        <dbReference type="Proteomes" id="UP000018348"/>
    </source>
</evidence>
<dbReference type="Proteomes" id="UP000018348">
    <property type="component" value="Unassembled WGS sequence"/>
</dbReference>
<dbReference type="GO" id="GO:0030428">
    <property type="term" value="C:cell septum"/>
    <property type="evidence" value="ECO:0007669"/>
    <property type="project" value="UniProtKB-SubCell"/>
</dbReference>
<dbReference type="PIRSF" id="PIRSF005897">
    <property type="entry name" value="RR_PatA"/>
    <property type="match status" value="1"/>
</dbReference>
<comment type="induction">
    <text evidence="2">By nitrogen starvation.</text>
</comment>